<dbReference type="Proteomes" id="UP000271889">
    <property type="component" value="Unassembled WGS sequence"/>
</dbReference>
<gene>
    <name evidence="1" type="ORF">CGOC_LOCUS4706</name>
</gene>
<keyword evidence="2" id="KW-1185">Reference proteome</keyword>
<organism evidence="1 2">
    <name type="scientific">Cylicostephanus goldi</name>
    <name type="common">Nematode worm</name>
    <dbReference type="NCBI Taxonomy" id="71465"/>
    <lineage>
        <taxon>Eukaryota</taxon>
        <taxon>Metazoa</taxon>
        <taxon>Ecdysozoa</taxon>
        <taxon>Nematoda</taxon>
        <taxon>Chromadorea</taxon>
        <taxon>Rhabditida</taxon>
        <taxon>Rhabditina</taxon>
        <taxon>Rhabditomorpha</taxon>
        <taxon>Strongyloidea</taxon>
        <taxon>Strongylidae</taxon>
        <taxon>Cylicostephanus</taxon>
    </lineage>
</organism>
<reference evidence="1 2" key="1">
    <citation type="submission" date="2018-11" db="EMBL/GenBank/DDBJ databases">
        <authorList>
            <consortium name="Pathogen Informatics"/>
        </authorList>
    </citation>
    <scope>NUCLEOTIDE SEQUENCE [LARGE SCALE GENOMIC DNA]</scope>
</reference>
<dbReference type="EMBL" id="UYRV01013371">
    <property type="protein sequence ID" value="VDK59565.1"/>
    <property type="molecule type" value="Genomic_DNA"/>
</dbReference>
<evidence type="ECO:0000313" key="1">
    <source>
        <dbReference type="EMBL" id="VDK59565.1"/>
    </source>
</evidence>
<dbReference type="InterPro" id="IPR035127">
    <property type="entry name" value="SL4P"/>
</dbReference>
<dbReference type="Pfam" id="PF17618">
    <property type="entry name" value="SL4P"/>
    <property type="match status" value="1"/>
</dbReference>
<sequence>MSDTQKTAIISLHFNVPDKLNVSYKNKNDLWKSYKKWIRSLNLPSNEVYFCDREGYHTGIRNADDLFEAVQQPGYVKLFTPGKEREISTDSESEIASSSLILRGRSQKKKWTTNSRLPEWTPTSSPPPYYFFIDDNCTKKSMNYFHKQDDPPKFRQKFPAIDCSSSYLLSPNFADFQGNNSIPTAQISPWKRQNSLRNVHDVIDAVLVVARIGAKAMRKLSIIASCWGLLFMLTAHTRHCLKR</sequence>
<proteinExistence type="predicted"/>
<name>A0A3P6RZ73_CYLGO</name>
<accession>A0A3P6RZ73</accession>
<protein>
    <submittedName>
        <fullName evidence="1">Uncharacterized protein</fullName>
    </submittedName>
</protein>
<dbReference type="AlphaFoldDB" id="A0A3P6RZ73"/>
<dbReference type="OrthoDB" id="5847328at2759"/>
<evidence type="ECO:0000313" key="2">
    <source>
        <dbReference type="Proteomes" id="UP000271889"/>
    </source>
</evidence>